<evidence type="ECO:0000256" key="3">
    <source>
        <dbReference type="ARBA" id="ARBA00022670"/>
    </source>
</evidence>
<evidence type="ECO:0000256" key="6">
    <source>
        <dbReference type="ARBA" id="ARBA00022722"/>
    </source>
</evidence>
<keyword evidence="3" id="KW-0645">Protease</keyword>
<keyword evidence="8" id="KW-0378">Hydrolase</keyword>
<dbReference type="EC" id="3.1.26.4" evidence="2"/>
<evidence type="ECO:0000256" key="9">
    <source>
        <dbReference type="ARBA" id="ARBA00022918"/>
    </source>
</evidence>
<keyword evidence="5" id="KW-0548">Nucleotidyltransferase</keyword>
<keyword evidence="12" id="KW-1185">Reference proteome</keyword>
<dbReference type="Pfam" id="PF00078">
    <property type="entry name" value="RVT_1"/>
    <property type="match status" value="1"/>
</dbReference>
<dbReference type="GO" id="GO:0004523">
    <property type="term" value="F:RNA-DNA hybrid ribonuclease activity"/>
    <property type="evidence" value="ECO:0007669"/>
    <property type="project" value="UniProtKB-EC"/>
</dbReference>
<feature type="domain" description="Reverse transcriptase" evidence="10">
    <location>
        <begin position="232"/>
        <end position="411"/>
    </location>
</feature>
<reference evidence="11" key="1">
    <citation type="submission" date="2025-08" db="UniProtKB">
        <authorList>
            <consortium name="Ensembl"/>
        </authorList>
    </citation>
    <scope>IDENTIFICATION</scope>
</reference>
<proteinExistence type="inferred from homology"/>
<dbReference type="OMA" id="RICKPMI"/>
<protein>
    <recommendedName>
        <fullName evidence="2">ribonuclease H</fullName>
        <ecNumber evidence="2">3.1.26.4</ecNumber>
    </recommendedName>
</protein>
<evidence type="ECO:0000256" key="7">
    <source>
        <dbReference type="ARBA" id="ARBA00022759"/>
    </source>
</evidence>
<evidence type="ECO:0000256" key="5">
    <source>
        <dbReference type="ARBA" id="ARBA00022695"/>
    </source>
</evidence>
<name>A0A8C4Q2I1_EPTBU</name>
<comment type="similarity">
    <text evidence="1">Belongs to the beta type-B retroviral polymerase family. HERV class-II K(HML-2) pol subfamily.</text>
</comment>
<evidence type="ECO:0000256" key="4">
    <source>
        <dbReference type="ARBA" id="ARBA00022679"/>
    </source>
</evidence>
<dbReference type="InterPro" id="IPR050951">
    <property type="entry name" value="Retrovirus_Pol_polyprotein"/>
</dbReference>
<dbReference type="PROSITE" id="PS50878">
    <property type="entry name" value="RT_POL"/>
    <property type="match status" value="1"/>
</dbReference>
<evidence type="ECO:0000313" key="12">
    <source>
        <dbReference type="Proteomes" id="UP000694388"/>
    </source>
</evidence>
<keyword evidence="4" id="KW-0808">Transferase</keyword>
<dbReference type="PANTHER" id="PTHR37984">
    <property type="entry name" value="PROTEIN CBG26694"/>
    <property type="match status" value="1"/>
</dbReference>
<accession>A0A8C4Q2I1</accession>
<evidence type="ECO:0000259" key="10">
    <source>
        <dbReference type="PROSITE" id="PS50878"/>
    </source>
</evidence>
<dbReference type="Ensembl" id="ENSEBUT00000009546.1">
    <property type="protein sequence ID" value="ENSEBUP00000009028.1"/>
    <property type="gene ID" value="ENSEBUG00000005844.1"/>
</dbReference>
<dbReference type="GeneTree" id="ENSGT00940000165177"/>
<sequence length="455" mass="50191">MGLDVLTAGGCKIDLGREVMQLGGEELPLGGVSTDERVELEAPDSVVIPPGAEAVVPARWQAHQTWQGSCGLAELPAGPSTPGLVVGRTLVSTDGPIVPVRVINVSTEPRTIREGTTVADCTPVKEVAELRDDNVEPDRPQRESPDLIRNWPGPICEMVNHSVELENAQREALYKLVDRHMGIFSLSPEDIGHTGLVQHQIHTDGARPVLQPARRLPWSKREEADEQVEKKLNEGVIEPSGSPWMSSVVLVKKKDGTTRFCMDYRQLNNVTLKDSYPLPRIDDTLGAVAGSKWFSTLDLKSGYWQVEMDKTGKEKMAFSTGKGLYQFTVMPFGLCNAPATFERLMESVLGGMPWQSCLVYLDDVLVHAKTFTQEIANLDQVFGRLRQAGLKFSPEKCTLFATEVAYLGHVTGREGVKTDPGKITAVEDWPVPTTVKQVRGFLGLCSYYRRFMANF</sequence>
<dbReference type="Gene3D" id="3.30.70.270">
    <property type="match status" value="2"/>
</dbReference>
<dbReference type="Proteomes" id="UP000694388">
    <property type="component" value="Unplaced"/>
</dbReference>
<keyword evidence="7" id="KW-0255">Endonuclease</keyword>
<keyword evidence="9" id="KW-0695">RNA-directed DNA polymerase</keyword>
<dbReference type="SUPFAM" id="SSF56672">
    <property type="entry name" value="DNA/RNA polymerases"/>
    <property type="match status" value="1"/>
</dbReference>
<evidence type="ECO:0000256" key="8">
    <source>
        <dbReference type="ARBA" id="ARBA00022801"/>
    </source>
</evidence>
<dbReference type="GO" id="GO:0008233">
    <property type="term" value="F:peptidase activity"/>
    <property type="evidence" value="ECO:0007669"/>
    <property type="project" value="UniProtKB-KW"/>
</dbReference>
<evidence type="ECO:0000256" key="2">
    <source>
        <dbReference type="ARBA" id="ARBA00012180"/>
    </source>
</evidence>
<dbReference type="InterPro" id="IPR000477">
    <property type="entry name" value="RT_dom"/>
</dbReference>
<organism evidence="11 12">
    <name type="scientific">Eptatretus burgeri</name>
    <name type="common">Inshore hagfish</name>
    <dbReference type="NCBI Taxonomy" id="7764"/>
    <lineage>
        <taxon>Eukaryota</taxon>
        <taxon>Metazoa</taxon>
        <taxon>Chordata</taxon>
        <taxon>Craniata</taxon>
        <taxon>Vertebrata</taxon>
        <taxon>Cyclostomata</taxon>
        <taxon>Myxini</taxon>
        <taxon>Myxiniformes</taxon>
        <taxon>Myxinidae</taxon>
        <taxon>Eptatretinae</taxon>
        <taxon>Eptatretus</taxon>
    </lineage>
</organism>
<keyword evidence="6" id="KW-0540">Nuclease</keyword>
<evidence type="ECO:0000256" key="1">
    <source>
        <dbReference type="ARBA" id="ARBA00010879"/>
    </source>
</evidence>
<reference evidence="11" key="2">
    <citation type="submission" date="2025-09" db="UniProtKB">
        <authorList>
            <consortium name="Ensembl"/>
        </authorList>
    </citation>
    <scope>IDENTIFICATION</scope>
</reference>
<evidence type="ECO:0000313" key="11">
    <source>
        <dbReference type="Ensembl" id="ENSEBUP00000009028.1"/>
    </source>
</evidence>
<dbReference type="CDD" id="cd01647">
    <property type="entry name" value="RT_LTR"/>
    <property type="match status" value="1"/>
</dbReference>
<dbReference type="AlphaFoldDB" id="A0A8C4Q2I1"/>
<dbReference type="GO" id="GO:0003964">
    <property type="term" value="F:RNA-directed DNA polymerase activity"/>
    <property type="evidence" value="ECO:0007669"/>
    <property type="project" value="UniProtKB-KW"/>
</dbReference>
<dbReference type="InterPro" id="IPR043128">
    <property type="entry name" value="Rev_trsase/Diguanyl_cyclase"/>
</dbReference>
<dbReference type="FunFam" id="3.10.10.10:FF:000007">
    <property type="entry name" value="Retrovirus-related Pol polyprotein from transposon 17.6-like Protein"/>
    <property type="match status" value="1"/>
</dbReference>
<dbReference type="Gene3D" id="3.10.10.10">
    <property type="entry name" value="HIV Type 1 Reverse Transcriptase, subunit A, domain 1"/>
    <property type="match status" value="1"/>
</dbReference>
<dbReference type="PANTHER" id="PTHR37984:SF5">
    <property type="entry name" value="PROTEIN NYNRIN-LIKE"/>
    <property type="match status" value="1"/>
</dbReference>
<dbReference type="GO" id="GO:0006508">
    <property type="term" value="P:proteolysis"/>
    <property type="evidence" value="ECO:0007669"/>
    <property type="project" value="UniProtKB-KW"/>
</dbReference>
<dbReference type="InterPro" id="IPR043502">
    <property type="entry name" value="DNA/RNA_pol_sf"/>
</dbReference>